<dbReference type="Proteomes" id="UP000803844">
    <property type="component" value="Unassembled WGS sequence"/>
</dbReference>
<organism evidence="11 12">
    <name type="scientific">Cryphonectria parasitica (strain ATCC 38755 / EP155)</name>
    <dbReference type="NCBI Taxonomy" id="660469"/>
    <lineage>
        <taxon>Eukaryota</taxon>
        <taxon>Fungi</taxon>
        <taxon>Dikarya</taxon>
        <taxon>Ascomycota</taxon>
        <taxon>Pezizomycotina</taxon>
        <taxon>Sordariomycetes</taxon>
        <taxon>Sordariomycetidae</taxon>
        <taxon>Diaporthales</taxon>
        <taxon>Cryphonectriaceae</taxon>
        <taxon>Cryphonectria-Endothia species complex</taxon>
        <taxon>Cryphonectria</taxon>
    </lineage>
</organism>
<evidence type="ECO:0000256" key="8">
    <source>
        <dbReference type="ARBA" id="ARBA00023180"/>
    </source>
</evidence>
<evidence type="ECO:0000256" key="10">
    <source>
        <dbReference type="SAM" id="Phobius"/>
    </source>
</evidence>
<dbReference type="PANTHER" id="PTHR33365">
    <property type="entry name" value="YALI0B05434P"/>
    <property type="match status" value="1"/>
</dbReference>
<comment type="similarity">
    <text evidence="9">Belongs to the ustYa family.</text>
</comment>
<dbReference type="GO" id="GO:0016020">
    <property type="term" value="C:membrane"/>
    <property type="evidence" value="ECO:0007669"/>
    <property type="project" value="UniProtKB-SubCell"/>
</dbReference>
<keyword evidence="6" id="KW-0843">Virulence</keyword>
<dbReference type="InterPro" id="IPR021765">
    <property type="entry name" value="UstYa-like"/>
</dbReference>
<gene>
    <name evidence="11" type="ORF">M406DRAFT_333095</name>
</gene>
<evidence type="ECO:0000256" key="7">
    <source>
        <dbReference type="ARBA" id="ARBA00023136"/>
    </source>
</evidence>
<dbReference type="GO" id="GO:0043386">
    <property type="term" value="P:mycotoxin biosynthetic process"/>
    <property type="evidence" value="ECO:0007669"/>
    <property type="project" value="InterPro"/>
</dbReference>
<proteinExistence type="inferred from homology"/>
<dbReference type="OrthoDB" id="3687641at2759"/>
<comment type="pathway">
    <text evidence="2">Mycotoxin biosynthesis.</text>
</comment>
<evidence type="ECO:0000256" key="4">
    <source>
        <dbReference type="ARBA" id="ARBA00022989"/>
    </source>
</evidence>
<keyword evidence="7 10" id="KW-0472">Membrane</keyword>
<sequence>MPLKSPRRSRDLEKAVQSVRFVDEPRSSTDSEIAARPRLVQPRRSWRSRIISPEVIPWVLTCVFATTTILLLLQRPESRRFGSYEMRFRTDLKSLEAVPLEVKRFYGSPNFDENGTMHTPDVDKHAHWPENKLFVGEPSHEIDDNWLDLIGDRYFSISEEEAIEAWGERRHEYVDEDHGGYTAGLDVFHTLHCLNQIRMALSPDHYNHHGMPVETSAAHTAHCLDAIRQHVQCYGSTTLIPTKWRDGAQRQYIDSNQEHVCRDFSYLRKFVKRRNLGGDLYVSRDKSLRHSEEDKEEEVVVVVGVEEVADGVEVAE</sequence>
<keyword evidence="5" id="KW-0560">Oxidoreductase</keyword>
<evidence type="ECO:0000313" key="12">
    <source>
        <dbReference type="Proteomes" id="UP000803844"/>
    </source>
</evidence>
<evidence type="ECO:0000256" key="9">
    <source>
        <dbReference type="ARBA" id="ARBA00035112"/>
    </source>
</evidence>
<accession>A0A9P5CMB7</accession>
<dbReference type="RefSeq" id="XP_040773704.1">
    <property type="nucleotide sequence ID" value="XM_040920812.1"/>
</dbReference>
<comment type="caution">
    <text evidence="11">The sequence shown here is derived from an EMBL/GenBank/DDBJ whole genome shotgun (WGS) entry which is preliminary data.</text>
</comment>
<evidence type="ECO:0000256" key="2">
    <source>
        <dbReference type="ARBA" id="ARBA00004685"/>
    </source>
</evidence>
<keyword evidence="8" id="KW-0325">Glycoprotein</keyword>
<name>A0A9P5CMB7_CRYP1</name>
<dbReference type="Pfam" id="PF11807">
    <property type="entry name" value="UstYa"/>
    <property type="match status" value="1"/>
</dbReference>
<dbReference type="AlphaFoldDB" id="A0A9P5CMB7"/>
<feature type="transmembrane region" description="Helical" evidence="10">
    <location>
        <begin position="55"/>
        <end position="73"/>
    </location>
</feature>
<evidence type="ECO:0000256" key="5">
    <source>
        <dbReference type="ARBA" id="ARBA00023002"/>
    </source>
</evidence>
<comment type="subcellular location">
    <subcellularLocation>
        <location evidence="1">Membrane</location>
        <topology evidence="1">Single-pass membrane protein</topology>
    </subcellularLocation>
</comment>
<protein>
    <submittedName>
        <fullName evidence="11">Uncharacterized protein</fullName>
    </submittedName>
</protein>
<dbReference type="PANTHER" id="PTHR33365:SF4">
    <property type="entry name" value="CYCLOCHLOROTINE BIOSYNTHESIS PROTEIN O"/>
    <property type="match status" value="1"/>
</dbReference>
<evidence type="ECO:0000256" key="1">
    <source>
        <dbReference type="ARBA" id="ARBA00004167"/>
    </source>
</evidence>
<keyword evidence="4 10" id="KW-1133">Transmembrane helix</keyword>
<evidence type="ECO:0000313" key="11">
    <source>
        <dbReference type="EMBL" id="KAF3762725.1"/>
    </source>
</evidence>
<reference evidence="11" key="1">
    <citation type="journal article" date="2020" name="Phytopathology">
        <title>Genome sequence of the chestnut blight fungus Cryphonectria parasitica EP155: A fundamental resource for an archetypical invasive plant pathogen.</title>
        <authorList>
            <person name="Crouch J.A."/>
            <person name="Dawe A."/>
            <person name="Aerts A."/>
            <person name="Barry K."/>
            <person name="Churchill A.C.L."/>
            <person name="Grimwood J."/>
            <person name="Hillman B."/>
            <person name="Milgroom M.G."/>
            <person name="Pangilinan J."/>
            <person name="Smith M."/>
            <person name="Salamov A."/>
            <person name="Schmutz J."/>
            <person name="Yadav J."/>
            <person name="Grigoriev I.V."/>
            <person name="Nuss D."/>
        </authorList>
    </citation>
    <scope>NUCLEOTIDE SEQUENCE</scope>
    <source>
        <strain evidence="11">EP155</strain>
    </source>
</reference>
<dbReference type="EMBL" id="MU032350">
    <property type="protein sequence ID" value="KAF3762725.1"/>
    <property type="molecule type" value="Genomic_DNA"/>
</dbReference>
<dbReference type="GO" id="GO:0016491">
    <property type="term" value="F:oxidoreductase activity"/>
    <property type="evidence" value="ECO:0007669"/>
    <property type="project" value="UniProtKB-KW"/>
</dbReference>
<evidence type="ECO:0000256" key="3">
    <source>
        <dbReference type="ARBA" id="ARBA00022692"/>
    </source>
</evidence>
<dbReference type="GeneID" id="63837941"/>
<evidence type="ECO:0000256" key="6">
    <source>
        <dbReference type="ARBA" id="ARBA00023026"/>
    </source>
</evidence>
<keyword evidence="3 10" id="KW-0812">Transmembrane</keyword>
<keyword evidence="12" id="KW-1185">Reference proteome</keyword>